<dbReference type="RefSeq" id="WP_280999094.1">
    <property type="nucleotide sequence ID" value="NZ_CP069362.1"/>
</dbReference>
<name>A0ABY8PQZ8_9BACT</name>
<dbReference type="PANTHER" id="PTHR33507:SF3">
    <property type="entry name" value="INNER MEMBRANE PROTEIN YBBJ"/>
    <property type="match status" value="1"/>
</dbReference>
<feature type="domain" description="NfeD-like C-terminal" evidence="6">
    <location>
        <begin position="83"/>
        <end position="140"/>
    </location>
</feature>
<dbReference type="Pfam" id="PF01957">
    <property type="entry name" value="NfeD"/>
    <property type="match status" value="1"/>
</dbReference>
<evidence type="ECO:0000256" key="3">
    <source>
        <dbReference type="ARBA" id="ARBA00022989"/>
    </source>
</evidence>
<dbReference type="InterPro" id="IPR002810">
    <property type="entry name" value="NfeD-like_C"/>
</dbReference>
<evidence type="ECO:0000256" key="2">
    <source>
        <dbReference type="ARBA" id="ARBA00022692"/>
    </source>
</evidence>
<evidence type="ECO:0000256" key="1">
    <source>
        <dbReference type="ARBA" id="ARBA00004141"/>
    </source>
</evidence>
<sequence length="142" mass="16669">MLEWQFWIILGIIFIILEIITPTFFFFWFGLSAFITSILGIFITNKIITSIIFIVLSTILWLFSRKIVKKWIKPVQNKNFHLDELIGKIGIALTDFDKENSGIVKVFSEEWRAYSENEEIKKGDKVIILKRTSNILIVKKQL</sequence>
<keyword evidence="8" id="KW-1185">Reference proteome</keyword>
<dbReference type="Gene3D" id="2.40.50.140">
    <property type="entry name" value="Nucleic acid-binding proteins"/>
    <property type="match status" value="1"/>
</dbReference>
<dbReference type="InterPro" id="IPR012340">
    <property type="entry name" value="NA-bd_OB-fold"/>
</dbReference>
<evidence type="ECO:0000313" key="7">
    <source>
        <dbReference type="EMBL" id="WGS65021.1"/>
    </source>
</evidence>
<dbReference type="Proteomes" id="UP001232493">
    <property type="component" value="Chromosome"/>
</dbReference>
<accession>A0ABY8PQZ8</accession>
<dbReference type="SUPFAM" id="SSF141322">
    <property type="entry name" value="NfeD domain-like"/>
    <property type="match status" value="1"/>
</dbReference>
<dbReference type="EMBL" id="CP069362">
    <property type="protein sequence ID" value="WGS65021.1"/>
    <property type="molecule type" value="Genomic_DNA"/>
</dbReference>
<evidence type="ECO:0000259" key="6">
    <source>
        <dbReference type="Pfam" id="PF01957"/>
    </source>
</evidence>
<gene>
    <name evidence="7" type="ORF">JRV97_00250</name>
</gene>
<dbReference type="InterPro" id="IPR052165">
    <property type="entry name" value="Membrane_assoc_protease"/>
</dbReference>
<evidence type="ECO:0000256" key="5">
    <source>
        <dbReference type="SAM" id="Phobius"/>
    </source>
</evidence>
<comment type="subcellular location">
    <subcellularLocation>
        <location evidence="1">Membrane</location>
        <topology evidence="1">Multi-pass membrane protein</topology>
    </subcellularLocation>
</comment>
<proteinExistence type="predicted"/>
<feature type="transmembrane region" description="Helical" evidence="5">
    <location>
        <begin position="34"/>
        <end position="63"/>
    </location>
</feature>
<organism evidence="7 8">
    <name type="scientific">Marinitoga aeolica</name>
    <dbReference type="NCBI Taxonomy" id="2809031"/>
    <lineage>
        <taxon>Bacteria</taxon>
        <taxon>Thermotogati</taxon>
        <taxon>Thermotogota</taxon>
        <taxon>Thermotogae</taxon>
        <taxon>Petrotogales</taxon>
        <taxon>Petrotogaceae</taxon>
        <taxon>Marinitoga</taxon>
    </lineage>
</organism>
<feature type="transmembrane region" description="Helical" evidence="5">
    <location>
        <begin position="7"/>
        <end position="28"/>
    </location>
</feature>
<keyword evidence="4 5" id="KW-0472">Membrane</keyword>
<dbReference type="PANTHER" id="PTHR33507">
    <property type="entry name" value="INNER MEMBRANE PROTEIN YBBJ"/>
    <property type="match status" value="1"/>
</dbReference>
<reference evidence="7 8" key="1">
    <citation type="submission" date="2021-02" db="EMBL/GenBank/DDBJ databases">
        <title>Characterization of Marinitoga sp. nov. str. BP5-C20A.</title>
        <authorList>
            <person name="Erauso G."/>
            <person name="Postec A."/>
        </authorList>
    </citation>
    <scope>NUCLEOTIDE SEQUENCE [LARGE SCALE GENOMIC DNA]</scope>
    <source>
        <strain evidence="7 8">BP5-C20A</strain>
    </source>
</reference>
<keyword evidence="3 5" id="KW-1133">Transmembrane helix</keyword>
<protein>
    <submittedName>
        <fullName evidence="7">NfeD family protein</fullName>
    </submittedName>
</protein>
<keyword evidence="2 5" id="KW-0812">Transmembrane</keyword>
<evidence type="ECO:0000313" key="8">
    <source>
        <dbReference type="Proteomes" id="UP001232493"/>
    </source>
</evidence>
<evidence type="ECO:0000256" key="4">
    <source>
        <dbReference type="ARBA" id="ARBA00023136"/>
    </source>
</evidence>